<evidence type="ECO:0000313" key="3">
    <source>
        <dbReference type="Proteomes" id="UP000217790"/>
    </source>
</evidence>
<dbReference type="Proteomes" id="UP000217790">
    <property type="component" value="Unassembled WGS sequence"/>
</dbReference>
<reference evidence="3" key="1">
    <citation type="journal article" date="2017" name="Nat. Ecol. Evol.">
        <title>Genome expansion and lineage-specific genetic innovations in the forest pathogenic fungi Armillaria.</title>
        <authorList>
            <person name="Sipos G."/>
            <person name="Prasanna A.N."/>
            <person name="Walter M.C."/>
            <person name="O'Connor E."/>
            <person name="Balint B."/>
            <person name="Krizsan K."/>
            <person name="Kiss B."/>
            <person name="Hess J."/>
            <person name="Varga T."/>
            <person name="Slot J."/>
            <person name="Riley R."/>
            <person name="Boka B."/>
            <person name="Rigling D."/>
            <person name="Barry K."/>
            <person name="Lee J."/>
            <person name="Mihaltcheva S."/>
            <person name="LaButti K."/>
            <person name="Lipzen A."/>
            <person name="Waldron R."/>
            <person name="Moloney N.M."/>
            <person name="Sperisen C."/>
            <person name="Kredics L."/>
            <person name="Vagvoelgyi C."/>
            <person name="Patrignani A."/>
            <person name="Fitzpatrick D."/>
            <person name="Nagy I."/>
            <person name="Doyle S."/>
            <person name="Anderson J.B."/>
            <person name="Grigoriev I.V."/>
            <person name="Gueldener U."/>
            <person name="Muensterkoetter M."/>
            <person name="Nagy L.G."/>
        </authorList>
    </citation>
    <scope>NUCLEOTIDE SEQUENCE [LARGE SCALE GENOMIC DNA]</scope>
    <source>
        <strain evidence="3">Ar21-2</strain>
    </source>
</reference>
<dbReference type="AlphaFoldDB" id="A0A2H3DIH2"/>
<gene>
    <name evidence="2" type="ORF">ARMGADRAFT_1082080</name>
</gene>
<keyword evidence="3" id="KW-1185">Reference proteome</keyword>
<evidence type="ECO:0000313" key="2">
    <source>
        <dbReference type="EMBL" id="PBK91272.1"/>
    </source>
</evidence>
<feature type="region of interest" description="Disordered" evidence="1">
    <location>
        <begin position="60"/>
        <end position="153"/>
    </location>
</feature>
<organism evidence="2 3">
    <name type="scientific">Armillaria gallica</name>
    <name type="common">Bulbous honey fungus</name>
    <name type="synonym">Armillaria bulbosa</name>
    <dbReference type="NCBI Taxonomy" id="47427"/>
    <lineage>
        <taxon>Eukaryota</taxon>
        <taxon>Fungi</taxon>
        <taxon>Dikarya</taxon>
        <taxon>Basidiomycota</taxon>
        <taxon>Agaricomycotina</taxon>
        <taxon>Agaricomycetes</taxon>
        <taxon>Agaricomycetidae</taxon>
        <taxon>Agaricales</taxon>
        <taxon>Marasmiineae</taxon>
        <taxon>Physalacriaceae</taxon>
        <taxon>Armillaria</taxon>
    </lineage>
</organism>
<proteinExistence type="predicted"/>
<dbReference type="InParanoid" id="A0A2H3DIH2"/>
<feature type="compositionally biased region" description="Basic and acidic residues" evidence="1">
    <location>
        <begin position="60"/>
        <end position="99"/>
    </location>
</feature>
<name>A0A2H3DIH2_ARMGA</name>
<protein>
    <submittedName>
        <fullName evidence="2">Uncharacterized protein</fullName>
    </submittedName>
</protein>
<sequence length="153" mass="17529">MSRRASLRESRLSSGLPMRIFDSRRMQEFQETISGDYTWVCTRMDGILGAAMVRRERNVREGNKSELEVGPKFDKEEPAQWHRAELDKEDETKRADKVSPKPRMLSRHTGTHRALDDIPAEPSAMRSGCPNTDTVPSAKRSRRKLTDDTDPDL</sequence>
<accession>A0A2H3DIH2</accession>
<evidence type="ECO:0000256" key="1">
    <source>
        <dbReference type="SAM" id="MobiDB-lite"/>
    </source>
</evidence>
<dbReference type="EMBL" id="KZ293662">
    <property type="protein sequence ID" value="PBK91272.1"/>
    <property type="molecule type" value="Genomic_DNA"/>
</dbReference>